<accession>A0A3A8JCB7</accession>
<comment type="caution">
    <text evidence="12">The sequence shown here is derived from an EMBL/GenBank/DDBJ whole genome shotgun (WGS) entry which is preliminary data.</text>
</comment>
<dbReference type="InterPro" id="IPR005940">
    <property type="entry name" value="Anthranilate_Pribosyl_Tfrase"/>
</dbReference>
<dbReference type="OrthoDB" id="9806430at2"/>
<dbReference type="HAMAP" id="MF_00211">
    <property type="entry name" value="TrpD"/>
    <property type="match status" value="1"/>
</dbReference>
<feature type="binding site" evidence="9">
    <location>
        <begin position="109"/>
        <end position="117"/>
    </location>
    <ligand>
        <name>5-phospho-alpha-D-ribose 1-diphosphate</name>
        <dbReference type="ChEBI" id="CHEBI:58017"/>
    </ligand>
</feature>
<dbReference type="SUPFAM" id="SSF47648">
    <property type="entry name" value="Nucleoside phosphorylase/phosphoribosyltransferase N-terminal domain"/>
    <property type="match status" value="1"/>
</dbReference>
<comment type="function">
    <text evidence="9">Catalyzes the transfer of the phosphoribosyl group of 5-phosphorylribose-1-pyrophosphate (PRPP) to anthranilate to yield N-(5'-phosphoribosyl)-anthranilate (PRA).</text>
</comment>
<dbReference type="InterPro" id="IPR000312">
    <property type="entry name" value="Glycosyl_Trfase_fam3"/>
</dbReference>
<evidence type="ECO:0000256" key="9">
    <source>
        <dbReference type="HAMAP-Rule" id="MF_00211"/>
    </source>
</evidence>
<comment type="similarity">
    <text evidence="8">In the C-terminal section; belongs to the anthranilate phosphoribosyltransferase family.</text>
</comment>
<evidence type="ECO:0000256" key="8">
    <source>
        <dbReference type="ARBA" id="ARBA00061188"/>
    </source>
</evidence>
<dbReference type="EC" id="2.4.2.18" evidence="9"/>
<keyword evidence="4 9" id="KW-0808">Transferase</keyword>
<comment type="catalytic activity">
    <reaction evidence="7 9">
        <text>N-(5-phospho-beta-D-ribosyl)anthranilate + diphosphate = 5-phospho-alpha-D-ribose 1-diphosphate + anthranilate</text>
        <dbReference type="Rhea" id="RHEA:11768"/>
        <dbReference type="ChEBI" id="CHEBI:16567"/>
        <dbReference type="ChEBI" id="CHEBI:18277"/>
        <dbReference type="ChEBI" id="CHEBI:33019"/>
        <dbReference type="ChEBI" id="CHEBI:58017"/>
        <dbReference type="EC" id="2.4.2.18"/>
    </reaction>
</comment>
<evidence type="ECO:0000256" key="1">
    <source>
        <dbReference type="ARBA" id="ARBA00004907"/>
    </source>
</evidence>
<keyword evidence="9" id="KW-0460">Magnesium</keyword>
<evidence type="ECO:0000256" key="2">
    <source>
        <dbReference type="ARBA" id="ARBA00022605"/>
    </source>
</evidence>
<keyword evidence="6 9" id="KW-0057">Aromatic amino acid biosynthesis</keyword>
<comment type="pathway">
    <text evidence="1 9">Amino-acid biosynthesis; L-tryptophan biosynthesis; L-tryptophan from chorismate: step 2/5.</text>
</comment>
<feature type="domain" description="Glycosyl transferase family 3" evidence="10">
    <location>
        <begin position="75"/>
        <end position="325"/>
    </location>
</feature>
<feature type="binding site" evidence="9">
    <location>
        <position position="93"/>
    </location>
    <ligand>
        <name>Mg(2+)</name>
        <dbReference type="ChEBI" id="CHEBI:18420"/>
        <label>1</label>
    </ligand>
</feature>
<proteinExistence type="inferred from homology"/>
<dbReference type="RefSeq" id="WP_120540755.1">
    <property type="nucleotide sequence ID" value="NZ_RAVZ01000063.1"/>
</dbReference>
<dbReference type="EMBL" id="RAVZ01000063">
    <property type="protein sequence ID" value="RKG89854.1"/>
    <property type="molecule type" value="Genomic_DNA"/>
</dbReference>
<feature type="binding site" evidence="9">
    <location>
        <position position="226"/>
    </location>
    <ligand>
        <name>Mg(2+)</name>
        <dbReference type="ChEBI" id="CHEBI:18420"/>
        <label>2</label>
    </ligand>
</feature>
<comment type="subunit">
    <text evidence="9">Homodimer.</text>
</comment>
<dbReference type="Gene3D" id="1.20.970.10">
    <property type="entry name" value="Transferase, Pyrimidine Nucleoside Phosphorylase, Chain C"/>
    <property type="match status" value="1"/>
</dbReference>
<dbReference type="UniPathway" id="UPA00035">
    <property type="reaction ID" value="UER00041"/>
</dbReference>
<evidence type="ECO:0000259" key="11">
    <source>
        <dbReference type="Pfam" id="PF02885"/>
    </source>
</evidence>
<feature type="binding site" evidence="9">
    <location>
        <begin position="84"/>
        <end position="85"/>
    </location>
    <ligand>
        <name>5-phospho-alpha-D-ribose 1-diphosphate</name>
        <dbReference type="ChEBI" id="CHEBI:58017"/>
    </ligand>
</feature>
<organism evidence="12 13">
    <name type="scientific">Corallococcus terminator</name>
    <dbReference type="NCBI Taxonomy" id="2316733"/>
    <lineage>
        <taxon>Bacteria</taxon>
        <taxon>Pseudomonadati</taxon>
        <taxon>Myxococcota</taxon>
        <taxon>Myxococcia</taxon>
        <taxon>Myxococcales</taxon>
        <taxon>Cystobacterineae</taxon>
        <taxon>Myxococcaceae</taxon>
        <taxon>Corallococcus</taxon>
    </lineage>
</organism>
<dbReference type="Gene3D" id="3.40.1030.10">
    <property type="entry name" value="Nucleoside phosphorylase/phosphoribosyltransferase catalytic domain"/>
    <property type="match status" value="1"/>
</dbReference>
<gene>
    <name evidence="9 12" type="primary">trpD</name>
    <name evidence="12" type="ORF">D7V88_11940</name>
</gene>
<comment type="cofactor">
    <cofactor evidence="9">
        <name>Mg(2+)</name>
        <dbReference type="ChEBI" id="CHEBI:18420"/>
    </cofactor>
    <text evidence="9">Binds 2 magnesium ions per monomer.</text>
</comment>
<evidence type="ECO:0000256" key="3">
    <source>
        <dbReference type="ARBA" id="ARBA00022676"/>
    </source>
</evidence>
<evidence type="ECO:0000256" key="7">
    <source>
        <dbReference type="ARBA" id="ARBA00052328"/>
    </source>
</evidence>
<evidence type="ECO:0000256" key="6">
    <source>
        <dbReference type="ARBA" id="ARBA00023141"/>
    </source>
</evidence>
<feature type="domain" description="Glycosyl transferase family 3 N-terminal" evidence="11">
    <location>
        <begin position="4"/>
        <end position="65"/>
    </location>
</feature>
<feature type="binding site" evidence="9">
    <location>
        <position position="81"/>
    </location>
    <ligand>
        <name>5-phospho-alpha-D-ribose 1-diphosphate</name>
        <dbReference type="ChEBI" id="CHEBI:58017"/>
    </ligand>
</feature>
<keyword evidence="2 9" id="KW-0028">Amino-acid biosynthesis</keyword>
<dbReference type="Pfam" id="PF00591">
    <property type="entry name" value="Glycos_transf_3"/>
    <property type="match status" value="1"/>
</dbReference>
<feature type="binding site" evidence="9">
    <location>
        <position position="121"/>
    </location>
    <ligand>
        <name>5-phospho-alpha-D-ribose 1-diphosphate</name>
        <dbReference type="ChEBI" id="CHEBI:58017"/>
    </ligand>
</feature>
<comment type="similarity">
    <text evidence="9">Belongs to the anthranilate phosphoribosyltransferase family.</text>
</comment>
<dbReference type="FunFam" id="3.40.1030.10:FF:000002">
    <property type="entry name" value="Anthranilate phosphoribosyltransferase"/>
    <property type="match status" value="1"/>
</dbReference>
<dbReference type="GO" id="GO:0004048">
    <property type="term" value="F:anthranilate phosphoribosyltransferase activity"/>
    <property type="evidence" value="ECO:0007669"/>
    <property type="project" value="UniProtKB-UniRule"/>
</dbReference>
<dbReference type="NCBIfam" id="TIGR01245">
    <property type="entry name" value="trpD"/>
    <property type="match status" value="1"/>
</dbReference>
<keyword evidence="9" id="KW-0479">Metal-binding</keyword>
<evidence type="ECO:0000256" key="4">
    <source>
        <dbReference type="ARBA" id="ARBA00022679"/>
    </source>
</evidence>
<protein>
    <recommendedName>
        <fullName evidence="9">Anthranilate phosphoribosyltransferase</fullName>
        <ecNumber evidence="9">2.4.2.18</ecNumber>
    </recommendedName>
</protein>
<evidence type="ECO:0000259" key="10">
    <source>
        <dbReference type="Pfam" id="PF00591"/>
    </source>
</evidence>
<feature type="binding site" evidence="9">
    <location>
        <begin position="91"/>
        <end position="94"/>
    </location>
    <ligand>
        <name>5-phospho-alpha-D-ribose 1-diphosphate</name>
        <dbReference type="ChEBI" id="CHEBI:58017"/>
    </ligand>
</feature>
<dbReference type="PANTHER" id="PTHR43285">
    <property type="entry name" value="ANTHRANILATE PHOSPHORIBOSYLTRANSFERASE"/>
    <property type="match status" value="1"/>
</dbReference>
<reference evidence="13" key="1">
    <citation type="submission" date="2018-09" db="EMBL/GenBank/DDBJ databases">
        <authorList>
            <person name="Livingstone P.G."/>
            <person name="Whitworth D.E."/>
        </authorList>
    </citation>
    <scope>NUCLEOTIDE SEQUENCE [LARGE SCALE GENOMIC DNA]</scope>
    <source>
        <strain evidence="13">CA054A</strain>
    </source>
</reference>
<feature type="binding site" evidence="9">
    <location>
        <position position="227"/>
    </location>
    <ligand>
        <name>Mg(2+)</name>
        <dbReference type="ChEBI" id="CHEBI:18420"/>
        <label>2</label>
    </ligand>
</feature>
<name>A0A3A8JCB7_9BACT</name>
<dbReference type="GO" id="GO:0005829">
    <property type="term" value="C:cytosol"/>
    <property type="evidence" value="ECO:0007669"/>
    <property type="project" value="TreeGrafter"/>
</dbReference>
<comment type="caution">
    <text evidence="9">Lacks conserved residue(s) required for the propagation of feature annotation.</text>
</comment>
<dbReference type="SUPFAM" id="SSF52418">
    <property type="entry name" value="Nucleoside phosphorylase/phosphoribosyltransferase catalytic domain"/>
    <property type="match status" value="1"/>
</dbReference>
<dbReference type="InterPro" id="IPR036320">
    <property type="entry name" value="Glycosyl_Trfase_fam3_N_dom_sf"/>
</dbReference>
<dbReference type="GO" id="GO:0000162">
    <property type="term" value="P:L-tryptophan biosynthetic process"/>
    <property type="evidence" value="ECO:0007669"/>
    <property type="project" value="UniProtKB-UniRule"/>
</dbReference>
<dbReference type="Proteomes" id="UP000268094">
    <property type="component" value="Unassembled WGS sequence"/>
</dbReference>
<keyword evidence="13" id="KW-1185">Reference proteome</keyword>
<feature type="binding site" evidence="9">
    <location>
        <position position="227"/>
    </location>
    <ligand>
        <name>Mg(2+)</name>
        <dbReference type="ChEBI" id="CHEBI:18420"/>
        <label>1</label>
    </ligand>
</feature>
<feature type="binding site" evidence="9">
    <location>
        <position position="89"/>
    </location>
    <ligand>
        <name>5-phospho-alpha-D-ribose 1-diphosphate</name>
        <dbReference type="ChEBI" id="CHEBI:58017"/>
    </ligand>
</feature>
<feature type="binding site" evidence="9">
    <location>
        <position position="81"/>
    </location>
    <ligand>
        <name>anthranilate</name>
        <dbReference type="ChEBI" id="CHEBI:16567"/>
        <label>1</label>
    </ligand>
</feature>
<feature type="binding site" evidence="9">
    <location>
        <position position="112"/>
    </location>
    <ligand>
        <name>anthranilate</name>
        <dbReference type="ChEBI" id="CHEBI:16567"/>
        <label>1</label>
    </ligand>
</feature>
<dbReference type="InterPro" id="IPR035902">
    <property type="entry name" value="Nuc_phospho_transferase"/>
</dbReference>
<evidence type="ECO:0000313" key="13">
    <source>
        <dbReference type="Proteomes" id="UP000268094"/>
    </source>
</evidence>
<dbReference type="GO" id="GO:0000287">
    <property type="term" value="F:magnesium ion binding"/>
    <property type="evidence" value="ECO:0007669"/>
    <property type="project" value="UniProtKB-UniRule"/>
</dbReference>
<keyword evidence="5 9" id="KW-0822">Tryptophan biosynthesis</keyword>
<dbReference type="AlphaFoldDB" id="A0A3A8JCB7"/>
<dbReference type="InterPro" id="IPR017459">
    <property type="entry name" value="Glycosyl_Trfase_fam3_N_dom"/>
</dbReference>
<dbReference type="PANTHER" id="PTHR43285:SF2">
    <property type="entry name" value="ANTHRANILATE PHOSPHORIBOSYLTRANSFERASE"/>
    <property type="match status" value="1"/>
</dbReference>
<dbReference type="Pfam" id="PF02885">
    <property type="entry name" value="Glycos_trans_3N"/>
    <property type="match status" value="1"/>
</dbReference>
<evidence type="ECO:0000313" key="12">
    <source>
        <dbReference type="EMBL" id="RKG89854.1"/>
    </source>
</evidence>
<feature type="binding site" evidence="9">
    <location>
        <position position="167"/>
    </location>
    <ligand>
        <name>anthranilate</name>
        <dbReference type="ChEBI" id="CHEBI:16567"/>
        <label>2</label>
    </ligand>
</feature>
<evidence type="ECO:0000256" key="5">
    <source>
        <dbReference type="ARBA" id="ARBA00022822"/>
    </source>
</evidence>
<sequence>MTLKEALGRVVGRRDLSREEMASVMGQMLAGEASAAQVGALAAALRMKGETEDEILGAAEAMRACAARISPVAEVVLDTCGTGGDGAHTFNISTAVAFVAAGAGVTVAKHGNRAVSSRCGSADVLAVLGVSMERAHAQVTRDIDEHGVGFLFAPSHHSALKHVAQARRDLGFHSVFNLLGPLTNPAGARYQLLGTFDRQRVEQTARVLGRLGSRRAWVVHGHDGLDEISPCAPTEVAELRADGTVHRFTVRPEDAGLETISRDAIAGGDAEENAGKLRALLAGERNGIRTAVLLNAAAALLVVGLVDTLKDGVKKAEHAIDSGAAERKLAALIERVAA</sequence>
<keyword evidence="3 9" id="KW-0328">Glycosyltransferase</keyword>